<comment type="similarity">
    <text evidence="3 14">Belongs to the glycosyl hydrolase 13 family.</text>
</comment>
<comment type="caution">
    <text evidence="17">The sequence shown here is derived from an EMBL/GenBank/DDBJ whole genome shotgun (WGS) entry which is preliminary data.</text>
</comment>
<dbReference type="InterPro" id="IPR017853">
    <property type="entry name" value="GH"/>
</dbReference>
<dbReference type="NCBIfam" id="TIGR02402">
    <property type="entry name" value="trehalose_TreZ"/>
    <property type="match status" value="1"/>
</dbReference>
<dbReference type="CDD" id="cd02853">
    <property type="entry name" value="E_set_MTHase_like_N"/>
    <property type="match status" value="1"/>
</dbReference>
<dbReference type="SUPFAM" id="SSF81296">
    <property type="entry name" value="E set domains"/>
    <property type="match status" value="1"/>
</dbReference>
<evidence type="ECO:0000256" key="15">
    <source>
        <dbReference type="SAM" id="MobiDB-lite"/>
    </source>
</evidence>
<feature type="domain" description="Glycosyl hydrolase family 13 catalytic" evidence="16">
    <location>
        <begin position="120"/>
        <end position="489"/>
    </location>
</feature>
<dbReference type="Gene3D" id="1.10.10.760">
    <property type="entry name" value="E-set domains of sugar-utilizing enzymes"/>
    <property type="match status" value="1"/>
</dbReference>
<evidence type="ECO:0000313" key="17">
    <source>
        <dbReference type="EMBL" id="MEC5385468.1"/>
    </source>
</evidence>
<evidence type="ECO:0000256" key="11">
    <source>
        <dbReference type="ARBA" id="ARBA00033284"/>
    </source>
</evidence>
<dbReference type="PANTHER" id="PTHR43002">
    <property type="entry name" value="GLYCOGEN DEBRANCHING ENZYME"/>
    <property type="match status" value="1"/>
</dbReference>
<keyword evidence="8" id="KW-0119">Carbohydrate metabolism</keyword>
<accession>A0ABU6K323</accession>
<evidence type="ECO:0000256" key="9">
    <source>
        <dbReference type="ARBA" id="ARBA00023295"/>
    </source>
</evidence>
<organism evidence="17 18">
    <name type="scientific">Uliginosibacterium silvisoli</name>
    <dbReference type="NCBI Taxonomy" id="3114758"/>
    <lineage>
        <taxon>Bacteria</taxon>
        <taxon>Pseudomonadati</taxon>
        <taxon>Pseudomonadota</taxon>
        <taxon>Betaproteobacteria</taxon>
        <taxon>Rhodocyclales</taxon>
        <taxon>Zoogloeaceae</taxon>
        <taxon>Uliginosibacterium</taxon>
    </lineage>
</organism>
<evidence type="ECO:0000256" key="13">
    <source>
        <dbReference type="NCBIfam" id="TIGR02402"/>
    </source>
</evidence>
<evidence type="ECO:0000256" key="4">
    <source>
        <dbReference type="ARBA" id="ARBA00012268"/>
    </source>
</evidence>
<evidence type="ECO:0000256" key="1">
    <source>
        <dbReference type="ARBA" id="ARBA00004496"/>
    </source>
</evidence>
<name>A0ABU6K323_9RHOO</name>
<dbReference type="InterPro" id="IPR014756">
    <property type="entry name" value="Ig_E-set"/>
</dbReference>
<dbReference type="Gene3D" id="2.60.40.10">
    <property type="entry name" value="Immunoglobulins"/>
    <property type="match status" value="1"/>
</dbReference>
<evidence type="ECO:0000256" key="3">
    <source>
        <dbReference type="ARBA" id="ARBA00008061"/>
    </source>
</evidence>
<gene>
    <name evidence="17" type="primary">treZ</name>
    <name evidence="17" type="ORF">VVD49_07010</name>
</gene>
<comment type="subcellular location">
    <subcellularLocation>
        <location evidence="1">Cytoplasm</location>
    </subcellularLocation>
</comment>
<keyword evidence="6" id="KW-0963">Cytoplasm</keyword>
<evidence type="ECO:0000256" key="5">
    <source>
        <dbReference type="ARBA" id="ARBA00015938"/>
    </source>
</evidence>
<keyword evidence="18" id="KW-1185">Reference proteome</keyword>
<dbReference type="EC" id="3.2.1.141" evidence="4 13"/>
<dbReference type="Pfam" id="PF02922">
    <property type="entry name" value="CBM_48"/>
    <property type="match status" value="1"/>
</dbReference>
<evidence type="ECO:0000256" key="12">
    <source>
        <dbReference type="ARBA" id="ARBA00034013"/>
    </source>
</evidence>
<reference evidence="17 18" key="1">
    <citation type="submission" date="2024-01" db="EMBL/GenBank/DDBJ databases">
        <title>Uliginosibacterium soil sp. nov.</title>
        <authorList>
            <person name="Lv Y."/>
        </authorList>
    </citation>
    <scope>NUCLEOTIDE SEQUENCE [LARGE SCALE GENOMIC DNA]</scope>
    <source>
        <strain evidence="17 18">H3</strain>
    </source>
</reference>
<evidence type="ECO:0000313" key="18">
    <source>
        <dbReference type="Proteomes" id="UP001331561"/>
    </source>
</evidence>
<dbReference type="EMBL" id="JAYXHS010000001">
    <property type="protein sequence ID" value="MEC5385468.1"/>
    <property type="molecule type" value="Genomic_DNA"/>
</dbReference>
<dbReference type="InterPro" id="IPR012768">
    <property type="entry name" value="Trehalose_TreZ"/>
</dbReference>
<dbReference type="Pfam" id="PF00128">
    <property type="entry name" value="Alpha-amylase"/>
    <property type="match status" value="1"/>
</dbReference>
<evidence type="ECO:0000256" key="2">
    <source>
        <dbReference type="ARBA" id="ARBA00005199"/>
    </source>
</evidence>
<evidence type="ECO:0000256" key="8">
    <source>
        <dbReference type="ARBA" id="ARBA00023277"/>
    </source>
</evidence>
<dbReference type="RefSeq" id="WP_327598423.1">
    <property type="nucleotide sequence ID" value="NZ_JAYXHS010000001.1"/>
</dbReference>
<feature type="region of interest" description="Disordered" evidence="15">
    <location>
        <begin position="79"/>
        <end position="101"/>
    </location>
</feature>
<protein>
    <recommendedName>
        <fullName evidence="5 13">Malto-oligosyltrehalose trehalohydrolase</fullName>
        <shortName evidence="14">MTHase</shortName>
        <ecNumber evidence="4 13">3.2.1.141</ecNumber>
    </recommendedName>
    <alternativeName>
        <fullName evidence="11 14">4-alpha-D-((1-&gt;4)-alpha-D-glucano)trehalose trehalohydrolase</fullName>
    </alternativeName>
    <alternativeName>
        <fullName evidence="10 14">Maltooligosyl trehalose trehalohydrolase</fullName>
    </alternativeName>
</protein>
<evidence type="ECO:0000256" key="14">
    <source>
        <dbReference type="PIRNR" id="PIRNR006337"/>
    </source>
</evidence>
<evidence type="ECO:0000256" key="6">
    <source>
        <dbReference type="ARBA" id="ARBA00022490"/>
    </source>
</evidence>
<keyword evidence="7 14" id="KW-0378">Hydrolase</keyword>
<keyword evidence="9 14" id="KW-0326">Glycosidase</keyword>
<sequence>MKRMHEMPFGAQPTASGGARFRLWAPGASQVSLILHTAEREHAPYPMLAADGGWFELELAQLSTPADYSFDIDGKLQVPDPASRSNARVHGPSTLTRPTGFDWPDDDWRGRPWHEAVIYELHIGCFTPAGTFLSAIERLDDLVALGITAIELMPVADFPGQRGWGYDGVLQYAPKAAYGTPDELKQLVAAAHARGLMVLLDVVYNHFGPDGNYLYVSAPEFFNPQVPTPWGAAINLDGPHSRTIRDFFIHNARYWIDEFHLDGLRIDAVHAMHDASAQHFIDELSDALRADKTRPWPVHVVLENDINDAQRLARDASGAPLHANAQWNDDVHHAVHVIATGETDGYYVDYATDPVGQLGRALAEGFAFQGEPSLFRAGELRGTSSAHLPPLAFVNSLQTHDQVGNRALGERIATLAENTGRVDALRALTACVLLAPSPPMLFMGEEWGASTPFLYFCDFDGPLAAAITAGRREEFSQFARFKDARVRARIPDPNAEATFLQSKLDWSERAHKPHADWLAFYSGLLRCRHSFLLPWLAGAQSGTAAQPAPGTLSLSWPLAEGHRWHMRAQLAAFDTPLHLIGELPGKQVYHSHPATSHAASSLPAWAVQVSIEYP</sequence>
<dbReference type="SUPFAM" id="SSF51445">
    <property type="entry name" value="(Trans)glycosidases"/>
    <property type="match status" value="1"/>
</dbReference>
<comment type="catalytic activity">
    <reaction evidence="12 14">
        <text>hydrolysis of (1-&gt;4)-alpha-D-glucosidic linkage in 4-alpha-D-[(1-&gt;4)-alpha-D-glucanosyl]n trehalose to yield trehalose and (1-&gt;4)-alpha-D-glucan.</text>
        <dbReference type="EC" id="3.2.1.141"/>
    </reaction>
</comment>
<dbReference type="Gene3D" id="3.20.20.80">
    <property type="entry name" value="Glycosidases"/>
    <property type="match status" value="1"/>
</dbReference>
<dbReference type="InterPro" id="IPR006047">
    <property type="entry name" value="GH13_cat_dom"/>
</dbReference>
<comment type="pathway">
    <text evidence="2 14">Glycan biosynthesis; trehalose biosynthesis.</text>
</comment>
<dbReference type="Proteomes" id="UP001331561">
    <property type="component" value="Unassembled WGS sequence"/>
</dbReference>
<proteinExistence type="inferred from homology"/>
<evidence type="ECO:0000256" key="7">
    <source>
        <dbReference type="ARBA" id="ARBA00022801"/>
    </source>
</evidence>
<evidence type="ECO:0000256" key="10">
    <source>
        <dbReference type="ARBA" id="ARBA00032057"/>
    </source>
</evidence>
<dbReference type="InterPro" id="IPR013783">
    <property type="entry name" value="Ig-like_fold"/>
</dbReference>
<evidence type="ECO:0000259" key="16">
    <source>
        <dbReference type="SMART" id="SM00642"/>
    </source>
</evidence>
<dbReference type="InterPro" id="IPR004193">
    <property type="entry name" value="Glyco_hydro_13_N"/>
</dbReference>
<dbReference type="PIRSF" id="PIRSF006337">
    <property type="entry name" value="Trehalose_TreZ"/>
    <property type="match status" value="1"/>
</dbReference>
<dbReference type="InterPro" id="IPR044901">
    <property type="entry name" value="Trehalose_TreZ_E-set_sf"/>
</dbReference>
<dbReference type="SMART" id="SM00642">
    <property type="entry name" value="Aamy"/>
    <property type="match status" value="1"/>
</dbReference>
<dbReference type="CDD" id="cd11325">
    <property type="entry name" value="AmyAc_GTHase"/>
    <property type="match status" value="1"/>
</dbReference>